<reference evidence="1" key="1">
    <citation type="submission" date="2019-08" db="EMBL/GenBank/DDBJ databases">
        <title>The genome of the North American firefly Photinus pyralis.</title>
        <authorList>
            <consortium name="Photinus pyralis genome working group"/>
            <person name="Fallon T.R."/>
            <person name="Sander Lower S.E."/>
            <person name="Weng J.-K."/>
        </authorList>
    </citation>
    <scope>NUCLEOTIDE SEQUENCE</scope>
    <source>
        <strain evidence="1">TRF0915ILg1</strain>
        <tissue evidence="1">Whole body</tissue>
    </source>
</reference>
<evidence type="ECO:0000313" key="2">
    <source>
        <dbReference type="Proteomes" id="UP000801492"/>
    </source>
</evidence>
<dbReference type="OrthoDB" id="410542at2759"/>
<protein>
    <submittedName>
        <fullName evidence="1">Uncharacterized protein</fullName>
    </submittedName>
</protein>
<keyword evidence="2" id="KW-1185">Reference proteome</keyword>
<accession>A0A8K0GM01</accession>
<organism evidence="1 2">
    <name type="scientific">Ignelater luminosus</name>
    <name type="common">Cucubano</name>
    <name type="synonym">Pyrophorus luminosus</name>
    <dbReference type="NCBI Taxonomy" id="2038154"/>
    <lineage>
        <taxon>Eukaryota</taxon>
        <taxon>Metazoa</taxon>
        <taxon>Ecdysozoa</taxon>
        <taxon>Arthropoda</taxon>
        <taxon>Hexapoda</taxon>
        <taxon>Insecta</taxon>
        <taxon>Pterygota</taxon>
        <taxon>Neoptera</taxon>
        <taxon>Endopterygota</taxon>
        <taxon>Coleoptera</taxon>
        <taxon>Polyphaga</taxon>
        <taxon>Elateriformia</taxon>
        <taxon>Elateroidea</taxon>
        <taxon>Elateridae</taxon>
        <taxon>Agrypninae</taxon>
        <taxon>Pyrophorini</taxon>
        <taxon>Ignelater</taxon>
    </lineage>
</organism>
<name>A0A8K0GM01_IGNLU</name>
<comment type="caution">
    <text evidence="1">The sequence shown here is derived from an EMBL/GenBank/DDBJ whole genome shotgun (WGS) entry which is preliminary data.</text>
</comment>
<dbReference type="AlphaFoldDB" id="A0A8K0GM01"/>
<dbReference type="EMBL" id="VTPC01000765">
    <property type="protein sequence ID" value="KAF2904471.1"/>
    <property type="molecule type" value="Genomic_DNA"/>
</dbReference>
<dbReference type="Proteomes" id="UP000801492">
    <property type="component" value="Unassembled WGS sequence"/>
</dbReference>
<gene>
    <name evidence="1" type="ORF">ILUMI_01711</name>
</gene>
<sequence>MWYSGVEMEKQASSGVACIIKKDLAKEVKDWVGISDRVMFITLDIAGKTYTFIAAYRFQRKAVGYGPPEENEKLATSHWGVLEVKQKYCNLSKSDTASVEVKRFKKKLEAT</sequence>
<evidence type="ECO:0000313" key="1">
    <source>
        <dbReference type="EMBL" id="KAF2904471.1"/>
    </source>
</evidence>
<proteinExistence type="predicted"/>